<evidence type="ECO:0000259" key="5">
    <source>
        <dbReference type="Pfam" id="PF07715"/>
    </source>
</evidence>
<protein>
    <recommendedName>
        <fullName evidence="5">TonB-dependent receptor plug domain-containing protein</fullName>
    </recommendedName>
</protein>
<organism evidence="6 7">
    <name type="scientific">Niastella vici</name>
    <dbReference type="NCBI Taxonomy" id="1703345"/>
    <lineage>
        <taxon>Bacteria</taxon>
        <taxon>Pseudomonadati</taxon>
        <taxon>Bacteroidota</taxon>
        <taxon>Chitinophagia</taxon>
        <taxon>Chitinophagales</taxon>
        <taxon>Chitinophagaceae</taxon>
        <taxon>Niastella</taxon>
    </lineage>
</organism>
<dbReference type="InterPro" id="IPR036942">
    <property type="entry name" value="Beta-barrel_TonB_sf"/>
</dbReference>
<proteinExistence type="predicted"/>
<feature type="domain" description="TonB-dependent receptor plug" evidence="5">
    <location>
        <begin position="208"/>
        <end position="313"/>
    </location>
</feature>
<dbReference type="InterPro" id="IPR037066">
    <property type="entry name" value="Plug_dom_sf"/>
</dbReference>
<keyword evidence="2" id="KW-0472">Membrane</keyword>
<evidence type="ECO:0000313" key="7">
    <source>
        <dbReference type="Proteomes" id="UP000192796"/>
    </source>
</evidence>
<dbReference type="Gene3D" id="2.170.130.10">
    <property type="entry name" value="TonB-dependent receptor, plug domain"/>
    <property type="match status" value="1"/>
</dbReference>
<dbReference type="RefSeq" id="WP_081154526.1">
    <property type="nucleotide sequence ID" value="NZ_LVYD01000076.1"/>
</dbReference>
<dbReference type="Pfam" id="PF07715">
    <property type="entry name" value="Plug"/>
    <property type="match status" value="1"/>
</dbReference>
<dbReference type="STRING" id="1703345.A3860_36885"/>
<dbReference type="SUPFAM" id="SSF56935">
    <property type="entry name" value="Porins"/>
    <property type="match status" value="1"/>
</dbReference>
<accession>A0A1V9FMJ0</accession>
<sequence length="1147" mass="129723">MCKSATLISIVSFLLLITKSGTAQKLNFSFNVDSAEAKTVLAKFSDITGLGLSIQENALDGAKKLSIHENDKPFFKVFEKIYKDQPFYCYIVAQTIIVARRISAETTAGSKPIDSWGQFTNDWGEGVENVFVYNAENIQVTHSNSYGNFFVHACPGAVFTYGSKDVETGSFTLPNSPTFSVQVHYRPKGAYLAPVEVIHTGIAQLLKRRSIGSSFVVAPEVIQQRSAQNIYDRLEGVTPGFLLTVNKVPNTNQAKYATIGGRSTIFSGADPMIVVNNFPWHGRWEDIDPDDVESITILRDASATALWGAMAGNSVIVITTKSGKFNHPLRVSFNAAVSVGTKTDAFEKDRLAPTDRFFIDTFLTHSGYYNFLAKSPSHPYVPEVALRILNKSISNDQLEALKDLDIRNDMNKYFYRNIFQKHFSLQVSGSQKNHAYLFSAGFDHSLPELQLSKTQRLNLSLNYNMRPAAGLEISFTGATTYSQQRNTDNEPAIPVTYANLVDSLGDAAAQAFKRNKLFTDTAGVDASGRRKLNDWAYRPLKEFRLRNDNNTQTDHRVQVSVKYDKFPFVKGLEAGVYTQYQEVTSEEKDLKNKDGFFVNDLVNSYTQINGTEVDRPIPWGNILDYSHIALKTWNIRAQLSYVKTIGHSNILSAMLGNDRLFTNGDYLVKRIYDYTTERPEGADGLNYQTLYRQYYFPSSQLYIPYLNDAKRTASNYLSWYTYTNLQLKGKYFASVALRADRSNIYGSQTNKRLNPLGSVAAAWDISAEHFFHPRLIEFLKLRSSLGVSGNPPLGVSAIQTLTMKGINEYGDQIADINNPSLPNLRWERVLTYNLGLNFRLRKQVLEGSIDYYYKKSTDLVGKKWVDPTTGMASMMDNAAAMAAHNIDVYLTSRNLNKRLRWRTTFLLSYVKDYVTKTDTALQPAWMYCDPNWFSVVPNRPLYGIYSFPSEGLDVLGDPIGPGKNKDYQSMTQSPGVSALTYRGPSLPPVFGSLTNEFNWKQFNLSFTFSYKFNFYYRKQGVTYTGIFGGTNPGSADFAKRWQKPGDEDRTDVPRMQYPADRFRDYFYLYSDRLVKRADFIRLQNIHFSYDLEGVVLRKLHMRLANLYVNCNNAGIIWRATKSNLDPDRLLGYPQPTIVTFGFKGVLK</sequence>
<name>A0A1V9FMJ0_9BACT</name>
<gene>
    <name evidence="6" type="ORF">A3860_36885</name>
</gene>
<feature type="chain" id="PRO_5012664097" description="TonB-dependent receptor plug domain-containing protein" evidence="4">
    <location>
        <begin position="24"/>
        <end position="1147"/>
    </location>
</feature>
<evidence type="ECO:0000256" key="3">
    <source>
        <dbReference type="ARBA" id="ARBA00023237"/>
    </source>
</evidence>
<comment type="subcellular location">
    <subcellularLocation>
        <location evidence="1">Cell outer membrane</location>
    </subcellularLocation>
</comment>
<dbReference type="OrthoDB" id="629255at2"/>
<dbReference type="Proteomes" id="UP000192796">
    <property type="component" value="Unassembled WGS sequence"/>
</dbReference>
<reference evidence="6 7" key="1">
    <citation type="submission" date="2016-03" db="EMBL/GenBank/DDBJ databases">
        <title>Niastella vici sp. nov., isolated from farmland soil.</title>
        <authorList>
            <person name="Chen L."/>
            <person name="Wang D."/>
            <person name="Yang S."/>
            <person name="Wang G."/>
        </authorList>
    </citation>
    <scope>NUCLEOTIDE SEQUENCE [LARGE SCALE GENOMIC DNA]</scope>
    <source>
        <strain evidence="6 7">DJ57</strain>
    </source>
</reference>
<keyword evidence="7" id="KW-1185">Reference proteome</keyword>
<dbReference type="InterPro" id="IPR012910">
    <property type="entry name" value="Plug_dom"/>
</dbReference>
<evidence type="ECO:0000256" key="2">
    <source>
        <dbReference type="ARBA" id="ARBA00023136"/>
    </source>
</evidence>
<keyword evidence="3" id="KW-0998">Cell outer membrane</keyword>
<comment type="caution">
    <text evidence="6">The sequence shown here is derived from an EMBL/GenBank/DDBJ whole genome shotgun (WGS) entry which is preliminary data.</text>
</comment>
<feature type="signal peptide" evidence="4">
    <location>
        <begin position="1"/>
        <end position="23"/>
    </location>
</feature>
<evidence type="ECO:0000313" key="6">
    <source>
        <dbReference type="EMBL" id="OQP59569.1"/>
    </source>
</evidence>
<dbReference type="GO" id="GO:0009279">
    <property type="term" value="C:cell outer membrane"/>
    <property type="evidence" value="ECO:0007669"/>
    <property type="project" value="UniProtKB-SubCell"/>
</dbReference>
<keyword evidence="4" id="KW-0732">Signal</keyword>
<dbReference type="Gene3D" id="2.40.170.20">
    <property type="entry name" value="TonB-dependent receptor, beta-barrel domain"/>
    <property type="match status" value="1"/>
</dbReference>
<evidence type="ECO:0000256" key="4">
    <source>
        <dbReference type="SAM" id="SignalP"/>
    </source>
</evidence>
<evidence type="ECO:0000256" key="1">
    <source>
        <dbReference type="ARBA" id="ARBA00004442"/>
    </source>
</evidence>
<dbReference type="EMBL" id="LVYD01000076">
    <property type="protein sequence ID" value="OQP59569.1"/>
    <property type="molecule type" value="Genomic_DNA"/>
</dbReference>
<dbReference type="AlphaFoldDB" id="A0A1V9FMJ0"/>